<dbReference type="GO" id="GO:0051536">
    <property type="term" value="F:iron-sulfur cluster binding"/>
    <property type="evidence" value="ECO:0007669"/>
    <property type="project" value="InterPro"/>
</dbReference>
<dbReference type="InterPro" id="IPR002871">
    <property type="entry name" value="NIF_FeS_clus_asmbl_NifU_N"/>
</dbReference>
<accession>A0A382L058</accession>
<dbReference type="CDD" id="cd06664">
    <property type="entry name" value="IscU_like"/>
    <property type="match status" value="1"/>
</dbReference>
<gene>
    <name evidence="2" type="ORF">METZ01_LOCUS282039</name>
</gene>
<proteinExistence type="predicted"/>
<feature type="domain" description="NIF system FeS cluster assembly NifU N-terminal" evidence="1">
    <location>
        <begin position="1"/>
        <end position="121"/>
    </location>
</feature>
<reference evidence="2" key="1">
    <citation type="submission" date="2018-05" db="EMBL/GenBank/DDBJ databases">
        <authorList>
            <person name="Lanie J.A."/>
            <person name="Ng W.-L."/>
            <person name="Kazmierczak K.M."/>
            <person name="Andrzejewski T.M."/>
            <person name="Davidsen T.M."/>
            <person name="Wayne K.J."/>
            <person name="Tettelin H."/>
            <person name="Glass J.I."/>
            <person name="Rusch D."/>
            <person name="Podicherti R."/>
            <person name="Tsui H.-C.T."/>
            <person name="Winkler M.E."/>
        </authorList>
    </citation>
    <scope>NUCLEOTIDE SEQUENCE</scope>
</reference>
<evidence type="ECO:0000313" key="2">
    <source>
        <dbReference type="EMBL" id="SVC29185.1"/>
    </source>
</evidence>
<protein>
    <recommendedName>
        <fullName evidence="1">NIF system FeS cluster assembly NifU N-terminal domain-containing protein</fullName>
    </recommendedName>
</protein>
<dbReference type="EMBL" id="UINC01083458">
    <property type="protein sequence ID" value="SVC29185.1"/>
    <property type="molecule type" value="Genomic_DNA"/>
</dbReference>
<dbReference type="AlphaFoldDB" id="A0A382L058"/>
<organism evidence="2">
    <name type="scientific">marine metagenome</name>
    <dbReference type="NCBI Taxonomy" id="408172"/>
    <lineage>
        <taxon>unclassified sequences</taxon>
        <taxon>metagenomes</taxon>
        <taxon>ecological metagenomes</taxon>
    </lineage>
</organism>
<dbReference type="Gene3D" id="3.90.1010.10">
    <property type="match status" value="1"/>
</dbReference>
<dbReference type="PANTHER" id="PTHR10093">
    <property type="entry name" value="IRON-SULFUR CLUSTER ASSEMBLY ENZYME NIFU HOMOLOG"/>
    <property type="match status" value="1"/>
</dbReference>
<dbReference type="SUPFAM" id="SSF82649">
    <property type="entry name" value="SufE/NifU"/>
    <property type="match status" value="1"/>
</dbReference>
<evidence type="ECO:0000259" key="1">
    <source>
        <dbReference type="Pfam" id="PF01592"/>
    </source>
</evidence>
<sequence length="124" mass="13316">MYSPEVLDHFQAPRNVGEIADADAIGEVGNPISGNNIKLYLKIDDERITDARFRTFGCAASIAASSKLTEIIIGQTLEDAQQIQNDTVAEALGGLPPTKMHCSAMAADGVHTAVENYRKRQGLS</sequence>
<dbReference type="GO" id="GO:0016226">
    <property type="term" value="P:iron-sulfur cluster assembly"/>
    <property type="evidence" value="ECO:0007669"/>
    <property type="project" value="InterPro"/>
</dbReference>
<name>A0A382L058_9ZZZZ</name>
<dbReference type="GO" id="GO:0005506">
    <property type="term" value="F:iron ion binding"/>
    <property type="evidence" value="ECO:0007669"/>
    <property type="project" value="InterPro"/>
</dbReference>
<dbReference type="Pfam" id="PF01592">
    <property type="entry name" value="NifU_N"/>
    <property type="match status" value="1"/>
</dbReference>